<reference evidence="4" key="1">
    <citation type="journal article" date="2023" name="Commun. Biol.">
        <title>Genome analysis of Parmales, the sister group of diatoms, reveals the evolutionary specialization of diatoms from phago-mixotrophs to photoautotrophs.</title>
        <authorList>
            <person name="Ban H."/>
            <person name="Sato S."/>
            <person name="Yoshikawa S."/>
            <person name="Yamada K."/>
            <person name="Nakamura Y."/>
            <person name="Ichinomiya M."/>
            <person name="Sato N."/>
            <person name="Blanc-Mathieu R."/>
            <person name="Endo H."/>
            <person name="Kuwata A."/>
            <person name="Ogata H."/>
        </authorList>
    </citation>
    <scope>NUCLEOTIDE SEQUENCE [LARGE SCALE GENOMIC DNA]</scope>
    <source>
        <strain evidence="4">NIES 3701</strain>
    </source>
</reference>
<feature type="compositionally biased region" description="Basic and acidic residues" evidence="1">
    <location>
        <begin position="243"/>
        <end position="254"/>
    </location>
</feature>
<feature type="transmembrane region" description="Helical" evidence="2">
    <location>
        <begin position="27"/>
        <end position="55"/>
    </location>
</feature>
<gene>
    <name evidence="3" type="ORF">TrST_g6410</name>
</gene>
<dbReference type="EMBL" id="BRXY01000448">
    <property type="protein sequence ID" value="GMH95670.1"/>
    <property type="molecule type" value="Genomic_DNA"/>
</dbReference>
<feature type="region of interest" description="Disordered" evidence="1">
    <location>
        <begin position="206"/>
        <end position="256"/>
    </location>
</feature>
<name>A0A9W7BX16_9STRA</name>
<evidence type="ECO:0000256" key="1">
    <source>
        <dbReference type="SAM" id="MobiDB-lite"/>
    </source>
</evidence>
<feature type="transmembrane region" description="Helical" evidence="2">
    <location>
        <begin position="75"/>
        <end position="92"/>
    </location>
</feature>
<accession>A0A9W7BX16</accession>
<dbReference type="Proteomes" id="UP001165085">
    <property type="component" value="Unassembled WGS sequence"/>
</dbReference>
<sequence length="295" mass="32150">MMRISFLYSAYEPWCYNFEVKETVRKLLLTGGLIFFNPGTTSQIVVSMLMCLGSIRTYAFYSPFVDAKTDIIAEIAQWSLFFVMFGALLIRLNMDGESLQDRGYFDVILVGVNLTPLLLPLIQQLAIVKKFKSVQVLSTMVSQVGAYFGFGGDVVTAKKQIETLKKNFDELKGKRLGRESGGRDDEETGLELVGFELGAVTLGGGPMPRTTKSSVANPLRDPPLAAGGTTETTDAFKNPSLKGESKNKNKDKKNGGVVVAKLENEIVKKGEAIARDLLKVDSKGLLSKRDKGGGG</sequence>
<keyword evidence="2" id="KW-1133">Transmembrane helix</keyword>
<keyword evidence="2" id="KW-0472">Membrane</keyword>
<organism evidence="3 4">
    <name type="scientific">Triparma strigata</name>
    <dbReference type="NCBI Taxonomy" id="1606541"/>
    <lineage>
        <taxon>Eukaryota</taxon>
        <taxon>Sar</taxon>
        <taxon>Stramenopiles</taxon>
        <taxon>Ochrophyta</taxon>
        <taxon>Bolidophyceae</taxon>
        <taxon>Parmales</taxon>
        <taxon>Triparmaceae</taxon>
        <taxon>Triparma</taxon>
    </lineage>
</organism>
<comment type="caution">
    <text evidence="3">The sequence shown here is derived from an EMBL/GenBank/DDBJ whole genome shotgun (WGS) entry which is preliminary data.</text>
</comment>
<evidence type="ECO:0000313" key="4">
    <source>
        <dbReference type="Proteomes" id="UP001165085"/>
    </source>
</evidence>
<keyword evidence="4" id="KW-1185">Reference proteome</keyword>
<protein>
    <submittedName>
        <fullName evidence="3">Uncharacterized protein</fullName>
    </submittedName>
</protein>
<dbReference type="AlphaFoldDB" id="A0A9W7BX16"/>
<keyword evidence="2" id="KW-0812">Transmembrane</keyword>
<evidence type="ECO:0000256" key="2">
    <source>
        <dbReference type="SAM" id="Phobius"/>
    </source>
</evidence>
<proteinExistence type="predicted"/>
<evidence type="ECO:0000313" key="3">
    <source>
        <dbReference type="EMBL" id="GMH95670.1"/>
    </source>
</evidence>
<feature type="transmembrane region" description="Helical" evidence="2">
    <location>
        <begin position="104"/>
        <end position="122"/>
    </location>
</feature>
<dbReference type="OrthoDB" id="195103at2759"/>